<dbReference type="Proteomes" id="UP000077755">
    <property type="component" value="Chromosome 9"/>
</dbReference>
<dbReference type="Gene3D" id="1.10.600.10">
    <property type="entry name" value="Farnesyl Diphosphate Synthase"/>
    <property type="match status" value="1"/>
</dbReference>
<gene>
    <name evidence="5" type="ORF">DCAR_0934052</name>
</gene>
<protein>
    <recommendedName>
        <fullName evidence="4">Terpene synthase metal-binding domain-containing protein</fullName>
    </recommendedName>
</protein>
<dbReference type="Pfam" id="PF03936">
    <property type="entry name" value="Terpene_synth_C"/>
    <property type="match status" value="1"/>
</dbReference>
<organism evidence="5 6">
    <name type="scientific">Daucus carota subsp. sativus</name>
    <name type="common">Carrot</name>
    <dbReference type="NCBI Taxonomy" id="79200"/>
    <lineage>
        <taxon>Eukaryota</taxon>
        <taxon>Viridiplantae</taxon>
        <taxon>Streptophyta</taxon>
        <taxon>Embryophyta</taxon>
        <taxon>Tracheophyta</taxon>
        <taxon>Spermatophyta</taxon>
        <taxon>Magnoliopsida</taxon>
        <taxon>eudicotyledons</taxon>
        <taxon>Gunneridae</taxon>
        <taxon>Pentapetalae</taxon>
        <taxon>asterids</taxon>
        <taxon>campanulids</taxon>
        <taxon>Apiales</taxon>
        <taxon>Apiaceae</taxon>
        <taxon>Apioideae</taxon>
        <taxon>Scandiceae</taxon>
        <taxon>Daucinae</taxon>
        <taxon>Daucus</taxon>
        <taxon>Daucus sect. Daucus</taxon>
    </lineage>
</organism>
<keyword evidence="6" id="KW-1185">Reference proteome</keyword>
<accession>A0AAF0XUL2</accession>
<dbReference type="InterPro" id="IPR008949">
    <property type="entry name" value="Isoprenoid_synthase_dom_sf"/>
</dbReference>
<feature type="domain" description="Terpene synthase metal-binding" evidence="4">
    <location>
        <begin position="1"/>
        <end position="159"/>
    </location>
</feature>
<dbReference type="AlphaFoldDB" id="A0AAF0XUL2"/>
<evidence type="ECO:0000256" key="2">
    <source>
        <dbReference type="ARBA" id="ARBA00022723"/>
    </source>
</evidence>
<comment type="cofactor">
    <cofactor evidence="1">
        <name>Mg(2+)</name>
        <dbReference type="ChEBI" id="CHEBI:18420"/>
    </cofactor>
</comment>
<proteinExistence type="predicted"/>
<dbReference type="SUPFAM" id="SSF48576">
    <property type="entry name" value="Terpenoid synthases"/>
    <property type="match status" value="1"/>
</dbReference>
<dbReference type="InterPro" id="IPR050148">
    <property type="entry name" value="Terpene_synthase-like"/>
</dbReference>
<dbReference type="InterPro" id="IPR005630">
    <property type="entry name" value="Terpene_synthase_metal-bd"/>
</dbReference>
<dbReference type="EMBL" id="CP093351">
    <property type="protein sequence ID" value="WOH14533.1"/>
    <property type="molecule type" value="Genomic_DNA"/>
</dbReference>
<name>A0AAF0XUL2_DAUCS</name>
<dbReference type="GO" id="GO:0016114">
    <property type="term" value="P:terpenoid biosynthetic process"/>
    <property type="evidence" value="ECO:0007669"/>
    <property type="project" value="InterPro"/>
</dbReference>
<keyword evidence="2" id="KW-0479">Metal-binding</keyword>
<dbReference type="PANTHER" id="PTHR31225">
    <property type="entry name" value="OS04G0344100 PROTEIN-RELATED"/>
    <property type="match status" value="1"/>
</dbReference>
<keyword evidence="3" id="KW-0456">Lyase</keyword>
<evidence type="ECO:0000313" key="6">
    <source>
        <dbReference type="Proteomes" id="UP000077755"/>
    </source>
</evidence>
<reference evidence="5" key="1">
    <citation type="journal article" date="2016" name="Nat. Genet.">
        <title>A high-quality carrot genome assembly provides new insights into carotenoid accumulation and asterid genome evolution.</title>
        <authorList>
            <person name="Iorizzo M."/>
            <person name="Ellison S."/>
            <person name="Senalik D."/>
            <person name="Zeng P."/>
            <person name="Satapoomin P."/>
            <person name="Huang J."/>
            <person name="Bowman M."/>
            <person name="Iovene M."/>
            <person name="Sanseverino W."/>
            <person name="Cavagnaro P."/>
            <person name="Yildiz M."/>
            <person name="Macko-Podgorni A."/>
            <person name="Moranska E."/>
            <person name="Grzebelus E."/>
            <person name="Grzebelus D."/>
            <person name="Ashrafi H."/>
            <person name="Zheng Z."/>
            <person name="Cheng S."/>
            <person name="Spooner D."/>
            <person name="Van Deynze A."/>
            <person name="Simon P."/>
        </authorList>
    </citation>
    <scope>NUCLEOTIDE SEQUENCE</scope>
    <source>
        <tissue evidence="5">Leaf</tissue>
    </source>
</reference>
<dbReference type="GO" id="GO:0010333">
    <property type="term" value="F:terpene synthase activity"/>
    <property type="evidence" value="ECO:0007669"/>
    <property type="project" value="InterPro"/>
</dbReference>
<evidence type="ECO:0000256" key="1">
    <source>
        <dbReference type="ARBA" id="ARBA00001946"/>
    </source>
</evidence>
<dbReference type="GO" id="GO:0000287">
    <property type="term" value="F:magnesium ion binding"/>
    <property type="evidence" value="ECO:0007669"/>
    <property type="project" value="InterPro"/>
</dbReference>
<reference evidence="5" key="2">
    <citation type="submission" date="2022-03" db="EMBL/GenBank/DDBJ databases">
        <title>Draft title - Genomic analysis of global carrot germplasm unveils the trajectory of domestication and the origin of high carotenoid orange carrot.</title>
        <authorList>
            <person name="Iorizzo M."/>
            <person name="Ellison S."/>
            <person name="Senalik D."/>
            <person name="Macko-Podgorni A."/>
            <person name="Grzebelus D."/>
            <person name="Bostan H."/>
            <person name="Rolling W."/>
            <person name="Curaba J."/>
            <person name="Simon P."/>
        </authorList>
    </citation>
    <scope>NUCLEOTIDE SEQUENCE</scope>
    <source>
        <tissue evidence="5">Leaf</tissue>
    </source>
</reference>
<evidence type="ECO:0000259" key="4">
    <source>
        <dbReference type="Pfam" id="PF03936"/>
    </source>
</evidence>
<evidence type="ECO:0000256" key="3">
    <source>
        <dbReference type="ARBA" id="ARBA00023239"/>
    </source>
</evidence>
<sequence>MRVCYQALLDVFSKAEEEMVKEGGLTYGFDHAKNAFKKTVRHYHQEAKWCHVGYFPKFEEYMGVACLSAGMRMLSITSFVLMGNHVATKEAFEWTSKDPLILVAVSEIGRLGNDIVGHENERKRAHVPSAVECFMQQYGVPKEIAYESLQNRLTNAWKDMNQECLNTTAVPRRLLTNVYNFSCATNLLYEDYDGYTISSTRTKERITSILIDPIPV</sequence>
<evidence type="ECO:0000313" key="5">
    <source>
        <dbReference type="EMBL" id="WOH14533.1"/>
    </source>
</evidence>
<dbReference type="PANTHER" id="PTHR31225:SF221">
    <property type="entry name" value="(-)-GERMACRENE D SYNTHASE"/>
    <property type="match status" value="1"/>
</dbReference>